<feature type="region of interest" description="Disordered" evidence="3">
    <location>
        <begin position="579"/>
        <end position="628"/>
    </location>
</feature>
<dbReference type="PROSITE" id="PS00019">
    <property type="entry name" value="ACTININ_1"/>
    <property type="match status" value="1"/>
</dbReference>
<dbReference type="InterPro" id="IPR001715">
    <property type="entry name" value="CH_dom"/>
</dbReference>
<protein>
    <submittedName>
        <fullName evidence="6 7">Uncharacterized protein LOC110987666 isoform X1</fullName>
    </submittedName>
</protein>
<dbReference type="InterPro" id="IPR001589">
    <property type="entry name" value="Actinin_actin-bd_CS"/>
</dbReference>
<evidence type="ECO:0000256" key="1">
    <source>
        <dbReference type="ARBA" id="ARBA00022737"/>
    </source>
</evidence>
<dbReference type="SUPFAM" id="SSF47576">
    <property type="entry name" value="Calponin-homology domain, CH-domain"/>
    <property type="match status" value="1"/>
</dbReference>
<feature type="domain" description="Calponin-homology (CH)" evidence="4">
    <location>
        <begin position="34"/>
        <end position="144"/>
    </location>
</feature>
<feature type="compositionally biased region" description="Basic and acidic residues" evidence="3">
    <location>
        <begin position="603"/>
        <end position="622"/>
    </location>
</feature>
<dbReference type="Pfam" id="PF00307">
    <property type="entry name" value="CH"/>
    <property type="match status" value="2"/>
</dbReference>
<dbReference type="RefSeq" id="XP_022106278.1">
    <property type="nucleotide sequence ID" value="XM_022250586.1"/>
</dbReference>
<dbReference type="KEGG" id="aplc:110987666"/>
<dbReference type="RefSeq" id="XP_022106280.1">
    <property type="nucleotide sequence ID" value="XM_022250588.1"/>
</dbReference>
<dbReference type="CDD" id="cd00014">
    <property type="entry name" value="CH_SF"/>
    <property type="match status" value="1"/>
</dbReference>
<dbReference type="GO" id="GO:0003779">
    <property type="term" value="F:actin binding"/>
    <property type="evidence" value="ECO:0007669"/>
    <property type="project" value="UniProtKB-KW"/>
</dbReference>
<evidence type="ECO:0000313" key="5">
    <source>
        <dbReference type="Proteomes" id="UP000694845"/>
    </source>
</evidence>
<evidence type="ECO:0000256" key="2">
    <source>
        <dbReference type="ARBA" id="ARBA00023203"/>
    </source>
</evidence>
<dbReference type="GeneID" id="110987666"/>
<sequence>MTDISPPRVSSQTNPLYCKPNQLTNPSIQGERVQYEAKAFTKWINSYLQQLSPSARISDLQEDFADGVTLLHFVHQICEFSFEAPPCLHKRPALYLHRLENTEACLCFLDRLGVDVRGAHAEDVARGNLKSILALCRAMYIRFEGDTMENHHCLSSLLSWKHKSPSSSFNASLSSEFTWPRFPWKQGEEMLPSDYQSLLPGEDDSEAGLETTHESGNFTVWYKEDMAVIDWIRRLLGLELKDYSEFADGILLCAIVNQLWEGSITQEEVVYSTSLERLEIATEAAEHFLGVPQTELDLQAVVTGWGRDALPWYLLELKAASERMLQKYLEMEKEKKRSRDEEETVNRMRRHLIRQHSREKTAVASAIHSMTRPTAQRSVPVVRGGTQSHKGTGSFAEMKSSPSRAASSSRKTDPTEQRVSHMTWKDARKNRIPDMSQKTKLVQSDPYQQRSSSKPSIPRFQGHHQNSPDDAPVSSTFPEDETLGAVEQLETSLASLMQDEEMISPTHQQGRQTAPEVPQICSDTPPVPRNPYPSPAAPPRSVTSAKRLQQPDVATFFSPYSMPFVSIATKVSSASRFCNPSQNSASSVFGDDSLTRGKLTSWSDKDVREGQNKDRPSREAELPLKPPGHISATMLARLAARSPAGIVGVRSSDSDDE</sequence>
<dbReference type="RefSeq" id="XP_022106279.1">
    <property type="nucleotide sequence ID" value="XM_022250587.1"/>
</dbReference>
<evidence type="ECO:0000313" key="6">
    <source>
        <dbReference type="RefSeq" id="XP_022106278.1"/>
    </source>
</evidence>
<dbReference type="PROSITE" id="PS50021">
    <property type="entry name" value="CH"/>
    <property type="match status" value="1"/>
</dbReference>
<feature type="region of interest" description="Disordered" evidence="3">
    <location>
        <begin position="331"/>
        <end position="478"/>
    </location>
</feature>
<feature type="compositionally biased region" description="Low complexity" evidence="3">
    <location>
        <begin position="400"/>
        <end position="409"/>
    </location>
</feature>
<keyword evidence="5" id="KW-1185">Reference proteome</keyword>
<feature type="region of interest" description="Disordered" evidence="3">
    <location>
        <begin position="503"/>
        <end position="546"/>
    </location>
</feature>
<name>A0A8B7ZLD2_ACAPL</name>
<dbReference type="InterPro" id="IPR036872">
    <property type="entry name" value="CH_dom_sf"/>
</dbReference>
<keyword evidence="2" id="KW-0009">Actin-binding</keyword>
<feature type="compositionally biased region" description="Basic and acidic residues" evidence="3">
    <location>
        <begin position="331"/>
        <end position="346"/>
    </location>
</feature>
<dbReference type="AlphaFoldDB" id="A0A8B7ZLD2"/>
<feature type="compositionally biased region" description="Basic and acidic residues" evidence="3">
    <location>
        <begin position="410"/>
        <end position="432"/>
    </location>
</feature>
<dbReference type="OrthoDB" id="2161974at2759"/>
<evidence type="ECO:0000256" key="3">
    <source>
        <dbReference type="SAM" id="MobiDB-lite"/>
    </source>
</evidence>
<dbReference type="Proteomes" id="UP000694845">
    <property type="component" value="Unplaced"/>
</dbReference>
<evidence type="ECO:0000259" key="4">
    <source>
        <dbReference type="PROSITE" id="PS50021"/>
    </source>
</evidence>
<dbReference type="SMART" id="SM00033">
    <property type="entry name" value="CH"/>
    <property type="match status" value="1"/>
</dbReference>
<dbReference type="Gene3D" id="1.10.418.10">
    <property type="entry name" value="Calponin-like domain"/>
    <property type="match status" value="2"/>
</dbReference>
<gene>
    <name evidence="6 7 8" type="primary">LOC110987666</name>
</gene>
<organism evidence="5 7">
    <name type="scientific">Acanthaster planci</name>
    <name type="common">Crown-of-thorns starfish</name>
    <dbReference type="NCBI Taxonomy" id="133434"/>
    <lineage>
        <taxon>Eukaryota</taxon>
        <taxon>Metazoa</taxon>
        <taxon>Echinodermata</taxon>
        <taxon>Eleutherozoa</taxon>
        <taxon>Asterozoa</taxon>
        <taxon>Asteroidea</taxon>
        <taxon>Valvatacea</taxon>
        <taxon>Valvatida</taxon>
        <taxon>Acanthasteridae</taxon>
        <taxon>Acanthaster</taxon>
    </lineage>
</organism>
<feature type="compositionally biased region" description="Polar residues" evidence="3">
    <location>
        <begin position="436"/>
        <end position="455"/>
    </location>
</feature>
<evidence type="ECO:0000313" key="8">
    <source>
        <dbReference type="RefSeq" id="XP_022106280.1"/>
    </source>
</evidence>
<feature type="compositionally biased region" description="Pro residues" evidence="3">
    <location>
        <begin position="525"/>
        <end position="538"/>
    </location>
</feature>
<proteinExistence type="predicted"/>
<evidence type="ECO:0000313" key="7">
    <source>
        <dbReference type="RefSeq" id="XP_022106279.1"/>
    </source>
</evidence>
<reference evidence="6 7" key="1">
    <citation type="submission" date="2025-04" db="UniProtKB">
        <authorList>
            <consortium name="RefSeq"/>
        </authorList>
    </citation>
    <scope>IDENTIFICATION</scope>
</reference>
<accession>A0A8B7ZLD2</accession>
<keyword evidence="1" id="KW-0677">Repeat</keyword>
<dbReference type="CDD" id="cd21212">
    <property type="entry name" value="CH_NAV2-like"/>
    <property type="match status" value="1"/>
</dbReference>